<feature type="compositionally biased region" description="Basic residues" evidence="1">
    <location>
        <begin position="1"/>
        <end position="13"/>
    </location>
</feature>
<feature type="compositionally biased region" description="Polar residues" evidence="1">
    <location>
        <begin position="61"/>
        <end position="82"/>
    </location>
</feature>
<gene>
    <name evidence="2" type="ORF">RFULGI_LOCUS1186</name>
</gene>
<reference evidence="2" key="1">
    <citation type="submission" date="2021-06" db="EMBL/GenBank/DDBJ databases">
        <authorList>
            <person name="Kallberg Y."/>
            <person name="Tangrot J."/>
            <person name="Rosling A."/>
        </authorList>
    </citation>
    <scope>NUCLEOTIDE SEQUENCE</scope>
    <source>
        <strain evidence="2">IN212</strain>
    </source>
</reference>
<dbReference type="EMBL" id="CAJVPZ010000660">
    <property type="protein sequence ID" value="CAG8472557.1"/>
    <property type="molecule type" value="Genomic_DNA"/>
</dbReference>
<protein>
    <submittedName>
        <fullName evidence="2">9798_t:CDS:1</fullName>
    </submittedName>
</protein>
<keyword evidence="3" id="KW-1185">Reference proteome</keyword>
<proteinExistence type="predicted"/>
<accession>A0A9N8Z4C2</accession>
<comment type="caution">
    <text evidence="2">The sequence shown here is derived from an EMBL/GenBank/DDBJ whole genome shotgun (WGS) entry which is preliminary data.</text>
</comment>
<feature type="region of interest" description="Disordered" evidence="1">
    <location>
        <begin position="1"/>
        <end position="108"/>
    </location>
</feature>
<organism evidence="2 3">
    <name type="scientific">Racocetra fulgida</name>
    <dbReference type="NCBI Taxonomy" id="60492"/>
    <lineage>
        <taxon>Eukaryota</taxon>
        <taxon>Fungi</taxon>
        <taxon>Fungi incertae sedis</taxon>
        <taxon>Mucoromycota</taxon>
        <taxon>Glomeromycotina</taxon>
        <taxon>Glomeromycetes</taxon>
        <taxon>Diversisporales</taxon>
        <taxon>Gigasporaceae</taxon>
        <taxon>Racocetra</taxon>
    </lineage>
</organism>
<dbReference type="Proteomes" id="UP000789396">
    <property type="component" value="Unassembled WGS sequence"/>
</dbReference>
<dbReference type="OrthoDB" id="2409902at2759"/>
<sequence length="375" mass="42659">MPRTTAKRRRKPNTRSAKNEEAAENQNEKSTLKTKLSEPETPKKRQRKANNKNDASEESARTSPASDNVTDTDYIQANNTRLTSEEAIQQPKARDDINNKPENNQIQPQLQKQPLVHVDSANNIPFANPNQQMYYFLELPYANECGVGPPIDSLTDSPNESLKHNRSLHLNHTPYKNDSLCSAKTYLIANPLCVSCSANPLYLNLQSQQTQVLHSPDNHSKNTDSQELTFPNQAALVEWLRTRQDLLFQAQGSYVLSFLCRILLFDPTDDDVKKFVGDGVWKQKLNRFLDASDYCEFQKSTSLKSLKTFVIESLKIHIAYLIAIRNQKKPSYHEEVLHKIKLLDRLTAHMTIPAANGYNYANELDLNMKSDNNDG</sequence>
<name>A0A9N8Z4C2_9GLOM</name>
<evidence type="ECO:0000256" key="1">
    <source>
        <dbReference type="SAM" id="MobiDB-lite"/>
    </source>
</evidence>
<feature type="compositionally biased region" description="Basic and acidic residues" evidence="1">
    <location>
        <begin position="17"/>
        <end position="43"/>
    </location>
</feature>
<evidence type="ECO:0000313" key="3">
    <source>
        <dbReference type="Proteomes" id="UP000789396"/>
    </source>
</evidence>
<evidence type="ECO:0000313" key="2">
    <source>
        <dbReference type="EMBL" id="CAG8472557.1"/>
    </source>
</evidence>
<dbReference type="AlphaFoldDB" id="A0A9N8Z4C2"/>